<keyword evidence="2" id="KW-1185">Reference proteome</keyword>
<comment type="caution">
    <text evidence="1">The sequence shown here is derived from an EMBL/GenBank/DDBJ whole genome shotgun (WGS) entry which is preliminary data.</text>
</comment>
<dbReference type="EMBL" id="WHWB01034344">
    <property type="protein sequence ID" value="KAJ7411247.1"/>
    <property type="molecule type" value="Genomic_DNA"/>
</dbReference>
<proteinExistence type="predicted"/>
<organism evidence="1 2">
    <name type="scientific">Willisornis vidua</name>
    <name type="common">Xingu scale-backed antbird</name>
    <dbReference type="NCBI Taxonomy" id="1566151"/>
    <lineage>
        <taxon>Eukaryota</taxon>
        <taxon>Metazoa</taxon>
        <taxon>Chordata</taxon>
        <taxon>Craniata</taxon>
        <taxon>Vertebrata</taxon>
        <taxon>Euteleostomi</taxon>
        <taxon>Archelosauria</taxon>
        <taxon>Archosauria</taxon>
        <taxon>Dinosauria</taxon>
        <taxon>Saurischia</taxon>
        <taxon>Theropoda</taxon>
        <taxon>Coelurosauria</taxon>
        <taxon>Aves</taxon>
        <taxon>Neognathae</taxon>
        <taxon>Neoaves</taxon>
        <taxon>Telluraves</taxon>
        <taxon>Australaves</taxon>
        <taxon>Passeriformes</taxon>
        <taxon>Thamnophilidae</taxon>
        <taxon>Willisornis</taxon>
    </lineage>
</organism>
<name>A0ABQ9D363_9PASS</name>
<dbReference type="PANTHER" id="PTHR33332">
    <property type="entry name" value="REVERSE TRANSCRIPTASE DOMAIN-CONTAINING PROTEIN"/>
    <property type="match status" value="1"/>
</dbReference>
<dbReference type="Proteomes" id="UP001145742">
    <property type="component" value="Unassembled WGS sequence"/>
</dbReference>
<gene>
    <name evidence="1" type="ORF">WISP_103660</name>
</gene>
<evidence type="ECO:0000313" key="2">
    <source>
        <dbReference type="Proteomes" id="UP001145742"/>
    </source>
</evidence>
<evidence type="ECO:0000313" key="1">
    <source>
        <dbReference type="EMBL" id="KAJ7411247.1"/>
    </source>
</evidence>
<accession>A0ABQ9D363</accession>
<protein>
    <submittedName>
        <fullName evidence="1">Rna-directed dna polymerase from mobile element jockey-like</fullName>
    </submittedName>
</protein>
<reference evidence="1" key="1">
    <citation type="submission" date="2019-10" db="EMBL/GenBank/DDBJ databases">
        <authorList>
            <person name="Soares A.E.R."/>
            <person name="Aleixo A."/>
            <person name="Schneider P."/>
            <person name="Miyaki C.Y."/>
            <person name="Schneider M.P."/>
            <person name="Mello C."/>
            <person name="Vasconcelos A.T.R."/>
        </authorList>
    </citation>
    <scope>NUCLEOTIDE SEQUENCE</scope>
    <source>
        <tissue evidence="1">Muscle</tissue>
    </source>
</reference>
<sequence>MDGKAAPNGVATIEDRILRITGYYGYYPGYSSQKIPDDVYSVIYQGKFLCPPVLICSSPSVIPSGAPQGSELAPVLFEVLIDDRGEGIECTLSKVTDDTKLGGNVDLLERRKALQRDLHGLDWWVEVSCMSFNKVRCWVLPLGRNNPMECYRLGENGWKAKKEKDLEVLLDMG</sequence>